<evidence type="ECO:0000259" key="10">
    <source>
        <dbReference type="Pfam" id="PF02670"/>
    </source>
</evidence>
<dbReference type="InterPro" id="IPR026877">
    <property type="entry name" value="DXPR_C"/>
</dbReference>
<protein>
    <recommendedName>
        <fullName evidence="9">1-deoxy-D-xylulose 5-phosphate reductoisomerase</fullName>
        <shortName evidence="9">DXP reductoisomerase</shortName>
        <ecNumber evidence="9">1.1.1.267</ecNumber>
    </recommendedName>
    <alternativeName>
        <fullName evidence="9">1-deoxyxylulose-5-phosphate reductoisomerase</fullName>
    </alternativeName>
    <alternativeName>
        <fullName evidence="9">2-C-methyl-D-erythritol 4-phosphate synthase</fullName>
    </alternativeName>
</protein>
<dbReference type="Gene3D" id="3.40.50.720">
    <property type="entry name" value="NAD(P)-binding Rossmann-like Domain"/>
    <property type="match status" value="1"/>
</dbReference>
<dbReference type="PANTHER" id="PTHR30525:SF0">
    <property type="entry name" value="1-DEOXY-D-XYLULOSE 5-PHOSPHATE REDUCTOISOMERASE, CHLOROPLASTIC"/>
    <property type="match status" value="1"/>
</dbReference>
<dbReference type="GO" id="GO:0030604">
    <property type="term" value="F:1-deoxy-D-xylulose-5-phosphate reductoisomerase activity"/>
    <property type="evidence" value="ECO:0007669"/>
    <property type="project" value="UniProtKB-UniRule"/>
</dbReference>
<comment type="function">
    <text evidence="9">Catalyzes the NADPH-dependent rearrangement and reduction of 1-deoxy-D-xylulose-5-phosphate (DXP) to 2-C-methyl-D-erythritol 4-phosphate (MEP).</text>
</comment>
<organism evidence="13 14">
    <name type="scientific">Candidatus Cryptobacteroides excrementipullorum</name>
    <dbReference type="NCBI Taxonomy" id="2840761"/>
    <lineage>
        <taxon>Bacteria</taxon>
        <taxon>Pseudomonadati</taxon>
        <taxon>Bacteroidota</taxon>
        <taxon>Bacteroidia</taxon>
        <taxon>Bacteroidales</taxon>
        <taxon>Candidatus Cryptobacteroides</taxon>
    </lineage>
</organism>
<evidence type="ECO:0000256" key="7">
    <source>
        <dbReference type="ARBA" id="ARBA00023229"/>
    </source>
</evidence>
<feature type="binding site" evidence="9">
    <location>
        <position position="226"/>
    </location>
    <ligand>
        <name>1-deoxy-D-xylulose 5-phosphate</name>
        <dbReference type="ChEBI" id="CHEBI:57792"/>
    </ligand>
</feature>
<evidence type="ECO:0000256" key="9">
    <source>
        <dbReference type="HAMAP-Rule" id="MF_00183"/>
    </source>
</evidence>
<feature type="binding site" evidence="9">
    <location>
        <position position="223"/>
    </location>
    <ligand>
        <name>1-deoxy-D-xylulose 5-phosphate</name>
        <dbReference type="ChEBI" id="CHEBI:57792"/>
    </ligand>
</feature>
<comment type="similarity">
    <text evidence="2 9">Belongs to the DXR family.</text>
</comment>
<feature type="binding site" evidence="9">
    <location>
        <position position="17"/>
    </location>
    <ligand>
        <name>NADPH</name>
        <dbReference type="ChEBI" id="CHEBI:57783"/>
    </ligand>
</feature>
<feature type="binding site" evidence="9">
    <location>
        <position position="204"/>
    </location>
    <ligand>
        <name>1-deoxy-D-xylulose 5-phosphate</name>
        <dbReference type="ChEBI" id="CHEBI:57792"/>
    </ligand>
</feature>
<dbReference type="InterPro" id="IPR036291">
    <property type="entry name" value="NAD(P)-bd_dom_sf"/>
</dbReference>
<comment type="catalytic activity">
    <reaction evidence="8">
        <text>2-C-methyl-D-erythritol 4-phosphate + NADP(+) = 1-deoxy-D-xylulose 5-phosphate + NADPH + H(+)</text>
        <dbReference type="Rhea" id="RHEA:13717"/>
        <dbReference type="ChEBI" id="CHEBI:15378"/>
        <dbReference type="ChEBI" id="CHEBI:57783"/>
        <dbReference type="ChEBI" id="CHEBI:57792"/>
        <dbReference type="ChEBI" id="CHEBI:58262"/>
        <dbReference type="ChEBI" id="CHEBI:58349"/>
        <dbReference type="EC" id="1.1.1.267"/>
    </reaction>
    <physiologicalReaction direction="right-to-left" evidence="8">
        <dbReference type="Rhea" id="RHEA:13719"/>
    </physiologicalReaction>
</comment>
<dbReference type="GO" id="GO:0051484">
    <property type="term" value="P:isopentenyl diphosphate biosynthetic process, methylerythritol 4-phosphate pathway involved in terpenoid biosynthetic process"/>
    <property type="evidence" value="ECO:0007669"/>
    <property type="project" value="UniProtKB-ARBA"/>
</dbReference>
<dbReference type="InterPro" id="IPR003821">
    <property type="entry name" value="DXP_reductoisomerase"/>
</dbReference>
<dbReference type="EMBL" id="JADILZ010000032">
    <property type="protein sequence ID" value="MBO8477994.1"/>
    <property type="molecule type" value="Genomic_DNA"/>
</dbReference>
<reference evidence="13" key="1">
    <citation type="submission" date="2020-10" db="EMBL/GenBank/DDBJ databases">
        <authorList>
            <person name="Gilroy R."/>
        </authorList>
    </citation>
    <scope>NUCLEOTIDE SEQUENCE</scope>
    <source>
        <strain evidence="13">2478</strain>
    </source>
</reference>
<reference evidence="13" key="2">
    <citation type="journal article" date="2021" name="PeerJ">
        <title>Extensive microbial diversity within the chicken gut microbiome revealed by metagenomics and culture.</title>
        <authorList>
            <person name="Gilroy R."/>
            <person name="Ravi A."/>
            <person name="Getino M."/>
            <person name="Pursley I."/>
            <person name="Horton D.L."/>
            <person name="Alikhan N.F."/>
            <person name="Baker D."/>
            <person name="Gharbi K."/>
            <person name="Hall N."/>
            <person name="Watson M."/>
            <person name="Adriaenssens E.M."/>
            <person name="Foster-Nyarko E."/>
            <person name="Jarju S."/>
            <person name="Secka A."/>
            <person name="Antonio M."/>
            <person name="Oren A."/>
            <person name="Chaudhuri R.R."/>
            <person name="La Ragione R."/>
            <person name="Hildebrand F."/>
            <person name="Pallen M.J."/>
        </authorList>
    </citation>
    <scope>NUCLEOTIDE SEQUENCE</scope>
    <source>
        <strain evidence="13">2478</strain>
    </source>
</reference>
<keyword evidence="4 9" id="KW-0521">NADP</keyword>
<evidence type="ECO:0000259" key="12">
    <source>
        <dbReference type="Pfam" id="PF13288"/>
    </source>
</evidence>
<dbReference type="InterPro" id="IPR013644">
    <property type="entry name" value="DXP_reductoisomerase_C"/>
</dbReference>
<evidence type="ECO:0000256" key="5">
    <source>
        <dbReference type="ARBA" id="ARBA00023002"/>
    </source>
</evidence>
<gene>
    <name evidence="9" type="primary">dxr</name>
    <name evidence="13" type="ORF">IAB80_03800</name>
</gene>
<evidence type="ECO:0000313" key="14">
    <source>
        <dbReference type="Proteomes" id="UP000823771"/>
    </source>
</evidence>
<evidence type="ECO:0000259" key="11">
    <source>
        <dbReference type="Pfam" id="PF08436"/>
    </source>
</evidence>
<feature type="binding site" evidence="9">
    <location>
        <position position="210"/>
    </location>
    <ligand>
        <name>NADPH</name>
        <dbReference type="ChEBI" id="CHEBI:57783"/>
    </ligand>
</feature>
<keyword evidence="3 9" id="KW-0479">Metal-binding</keyword>
<keyword evidence="7 9" id="KW-0414">Isoprene biosynthesis</keyword>
<evidence type="ECO:0000256" key="4">
    <source>
        <dbReference type="ARBA" id="ARBA00022857"/>
    </source>
</evidence>
<dbReference type="Gene3D" id="1.10.1740.10">
    <property type="match status" value="1"/>
</dbReference>
<dbReference type="SUPFAM" id="SSF69055">
    <property type="entry name" value="1-deoxy-D-xylulose-5-phosphate reductoisomerase, C-terminal domain"/>
    <property type="match status" value="1"/>
</dbReference>
<comment type="cofactor">
    <cofactor evidence="9">
        <name>Mg(2+)</name>
        <dbReference type="ChEBI" id="CHEBI:18420"/>
    </cofactor>
    <cofactor evidence="9">
        <name>Mn(2+)</name>
        <dbReference type="ChEBI" id="CHEBI:29035"/>
    </cofactor>
</comment>
<sequence>MEKEVSRKRRVAILGSTGSIGRQALDVIRQHPDRFEAVMLSANNSWETLCAQALEFHVKDAVICNREHFGKIRDALSGHGTSVSCGMDAVCRIVSDPEIDIVLTSMVGFSGLESTVAAIKAGKTIALANKETLVAAGGIVTGLALKHSASILPVDSEHSAIFQCLQGAHGAQVEKIHLTASGGPFRTWDREQIAAARKEQALRHPKWKMGSKITIDSATMMNKGLEIIEARWLFDVAPERIKVVVHPQSIIHSMVEFADGAVIAQLGHPDMREPIQYALGFPERLGLSSRKLDFASVGTLTFFDPEPDKFPALGLAYEALEKGGNMPCIMNAANEAAVAAYLQDRIGFYDISDIISSCMSDGLFEEDPDIDAIFETNREALALAGEKIDRLSGKTVTDNFQH</sequence>
<dbReference type="Proteomes" id="UP000823771">
    <property type="component" value="Unassembled WGS sequence"/>
</dbReference>
<dbReference type="Pfam" id="PF02670">
    <property type="entry name" value="DXP_reductoisom"/>
    <property type="match status" value="1"/>
</dbReference>
<keyword evidence="6 9" id="KW-0464">Manganese</keyword>
<comment type="caution">
    <text evidence="13">The sequence shown here is derived from an EMBL/GenBank/DDBJ whole genome shotgun (WGS) entry which is preliminary data.</text>
</comment>
<dbReference type="PANTHER" id="PTHR30525">
    <property type="entry name" value="1-DEOXY-D-XYLULOSE 5-PHOSPHATE REDUCTOISOMERASE"/>
    <property type="match status" value="1"/>
</dbReference>
<dbReference type="EC" id="1.1.1.267" evidence="9"/>
<feature type="binding site" evidence="9">
    <location>
        <position position="217"/>
    </location>
    <ligand>
        <name>1-deoxy-D-xylulose 5-phosphate</name>
        <dbReference type="ChEBI" id="CHEBI:57792"/>
    </ligand>
</feature>
<feature type="binding site" evidence="9">
    <location>
        <position position="131"/>
    </location>
    <ligand>
        <name>NADPH</name>
        <dbReference type="ChEBI" id="CHEBI:57783"/>
    </ligand>
</feature>
<evidence type="ECO:0000313" key="13">
    <source>
        <dbReference type="EMBL" id="MBO8477994.1"/>
    </source>
</evidence>
<feature type="binding site" evidence="9">
    <location>
        <position position="181"/>
    </location>
    <ligand>
        <name>1-deoxy-D-xylulose 5-phosphate</name>
        <dbReference type="ChEBI" id="CHEBI:57792"/>
    </ligand>
</feature>
<feature type="domain" description="DXP reductoisomerase C-terminal" evidence="12">
    <location>
        <begin position="266"/>
        <end position="380"/>
    </location>
</feature>
<proteinExistence type="inferred from homology"/>
<dbReference type="PIRSF" id="PIRSF006205">
    <property type="entry name" value="Dxp_reductismrs"/>
    <property type="match status" value="1"/>
</dbReference>
<dbReference type="SUPFAM" id="SSF51735">
    <property type="entry name" value="NAD(P)-binding Rossmann-fold domains"/>
    <property type="match status" value="1"/>
</dbReference>
<feature type="binding site" evidence="9">
    <location>
        <position position="129"/>
    </location>
    <ligand>
        <name>NADPH</name>
        <dbReference type="ChEBI" id="CHEBI:57783"/>
    </ligand>
</feature>
<evidence type="ECO:0000256" key="2">
    <source>
        <dbReference type="ARBA" id="ARBA00006825"/>
    </source>
</evidence>
<feature type="binding site" evidence="9">
    <location>
        <position position="222"/>
    </location>
    <ligand>
        <name>1-deoxy-D-xylulose 5-phosphate</name>
        <dbReference type="ChEBI" id="CHEBI:57792"/>
    </ligand>
</feature>
<dbReference type="GO" id="GO:0070402">
    <property type="term" value="F:NADPH binding"/>
    <property type="evidence" value="ECO:0007669"/>
    <property type="project" value="InterPro"/>
</dbReference>
<feature type="domain" description="1-deoxy-D-xylulose 5-phosphate reductoisomerase C-terminal" evidence="11">
    <location>
        <begin position="151"/>
        <end position="234"/>
    </location>
</feature>
<dbReference type="NCBIfam" id="NF009114">
    <property type="entry name" value="PRK12464.1"/>
    <property type="match status" value="1"/>
</dbReference>
<feature type="binding site" evidence="9">
    <location>
        <position position="226"/>
    </location>
    <ligand>
        <name>Mn(2+)</name>
        <dbReference type="ChEBI" id="CHEBI:29035"/>
    </ligand>
</feature>
<comment type="pathway">
    <text evidence="1 9">Isoprenoid biosynthesis; isopentenyl diphosphate biosynthesis via DXP pathway; isopentenyl diphosphate from 1-deoxy-D-xylulose 5-phosphate: step 1/6.</text>
</comment>
<dbReference type="InterPro" id="IPR036169">
    <property type="entry name" value="DXPR_C_sf"/>
</dbReference>
<feature type="domain" description="1-deoxy-D-xylulose 5-phosphate reductoisomerase N-terminal" evidence="10">
    <location>
        <begin position="11"/>
        <end position="137"/>
    </location>
</feature>
<feature type="binding site" evidence="9">
    <location>
        <position position="157"/>
    </location>
    <ligand>
        <name>Mn(2+)</name>
        <dbReference type="ChEBI" id="CHEBI:29035"/>
    </ligand>
</feature>
<dbReference type="HAMAP" id="MF_00183">
    <property type="entry name" value="DXP_reductoisom"/>
    <property type="match status" value="1"/>
</dbReference>
<accession>A0A9D9NLD2</accession>
<dbReference type="InterPro" id="IPR013512">
    <property type="entry name" value="DXP_reductoisomerase_N"/>
</dbReference>
<name>A0A9D9NLD2_9BACT</name>
<dbReference type="NCBIfam" id="TIGR00243">
    <property type="entry name" value="Dxr"/>
    <property type="match status" value="1"/>
</dbReference>
<feature type="binding site" evidence="9">
    <location>
        <position position="20"/>
    </location>
    <ligand>
        <name>NADPH</name>
        <dbReference type="ChEBI" id="CHEBI:57783"/>
    </ligand>
</feature>
<comment type="caution">
    <text evidence="9">Lacks conserved residue(s) required for the propagation of feature annotation.</text>
</comment>
<keyword evidence="9" id="KW-0460">Magnesium</keyword>
<feature type="binding site" evidence="9">
    <location>
        <position position="19"/>
    </location>
    <ligand>
        <name>NADPH</name>
        <dbReference type="ChEBI" id="CHEBI:57783"/>
    </ligand>
</feature>
<dbReference type="AlphaFoldDB" id="A0A9D9NLD2"/>
<dbReference type="SUPFAM" id="SSF55347">
    <property type="entry name" value="Glyceraldehyde-3-phosphate dehydrogenase-like, C-terminal domain"/>
    <property type="match status" value="1"/>
</dbReference>
<evidence type="ECO:0000256" key="3">
    <source>
        <dbReference type="ARBA" id="ARBA00022723"/>
    </source>
</evidence>
<evidence type="ECO:0000256" key="1">
    <source>
        <dbReference type="ARBA" id="ARBA00005094"/>
    </source>
</evidence>
<evidence type="ECO:0000256" key="8">
    <source>
        <dbReference type="ARBA" id="ARBA00048543"/>
    </source>
</evidence>
<dbReference type="Pfam" id="PF13288">
    <property type="entry name" value="DXPR_C"/>
    <property type="match status" value="1"/>
</dbReference>
<feature type="binding site" evidence="9">
    <location>
        <position position="130"/>
    </location>
    <ligand>
        <name>1-deoxy-D-xylulose 5-phosphate</name>
        <dbReference type="ChEBI" id="CHEBI:57792"/>
    </ligand>
</feature>
<dbReference type="FunFam" id="3.40.50.720:FF:000045">
    <property type="entry name" value="1-deoxy-D-xylulose 5-phosphate reductoisomerase"/>
    <property type="match status" value="1"/>
</dbReference>
<dbReference type="GO" id="GO:0030145">
    <property type="term" value="F:manganese ion binding"/>
    <property type="evidence" value="ECO:0007669"/>
    <property type="project" value="TreeGrafter"/>
</dbReference>
<feature type="binding site" evidence="9">
    <location>
        <position position="155"/>
    </location>
    <ligand>
        <name>Mn(2+)</name>
        <dbReference type="ChEBI" id="CHEBI:29035"/>
    </ligand>
</feature>
<dbReference type="Pfam" id="PF08436">
    <property type="entry name" value="DXP_redisom_C"/>
    <property type="match status" value="1"/>
</dbReference>
<keyword evidence="5 9" id="KW-0560">Oxidoreductase</keyword>
<feature type="binding site" evidence="9">
    <location>
        <position position="157"/>
    </location>
    <ligand>
        <name>1-deoxy-D-xylulose 5-phosphate</name>
        <dbReference type="ChEBI" id="CHEBI:57792"/>
    </ligand>
</feature>
<evidence type="ECO:0000256" key="6">
    <source>
        <dbReference type="ARBA" id="ARBA00023211"/>
    </source>
</evidence>
<feature type="binding site" evidence="9">
    <location>
        <position position="18"/>
    </location>
    <ligand>
        <name>NADPH</name>
        <dbReference type="ChEBI" id="CHEBI:57783"/>
    </ligand>
</feature>
<feature type="binding site" evidence="9">
    <location>
        <position position="156"/>
    </location>
    <ligand>
        <name>1-deoxy-D-xylulose 5-phosphate</name>
        <dbReference type="ChEBI" id="CHEBI:57792"/>
    </ligand>
</feature>